<reference evidence="2 3" key="1">
    <citation type="submission" date="2022-10" db="EMBL/GenBank/DDBJ databases">
        <title>Comparative genomic analysis of Cohnella hashimotonis sp. nov., isolated from the International Space Station.</title>
        <authorList>
            <person name="Simpson A."/>
            <person name="Venkateswaran K."/>
        </authorList>
    </citation>
    <scope>NUCLEOTIDE SEQUENCE [LARGE SCALE GENOMIC DNA]</scope>
    <source>
        <strain evidence="2 3">DSM 18997</strain>
    </source>
</reference>
<accession>A0A9X4KI56</accession>
<dbReference type="EMBL" id="JAPDHZ010000003">
    <property type="protein sequence ID" value="MDG0792674.1"/>
    <property type="molecule type" value="Genomic_DNA"/>
</dbReference>
<comment type="caution">
    <text evidence="2">The sequence shown here is derived from an EMBL/GenBank/DDBJ whole genome shotgun (WGS) entry which is preliminary data.</text>
</comment>
<keyword evidence="3" id="KW-1185">Reference proteome</keyword>
<organism evidence="2 3">
    <name type="scientific">Cohnella ginsengisoli</name>
    <dbReference type="NCBI Taxonomy" id="425004"/>
    <lineage>
        <taxon>Bacteria</taxon>
        <taxon>Bacillati</taxon>
        <taxon>Bacillota</taxon>
        <taxon>Bacilli</taxon>
        <taxon>Bacillales</taxon>
        <taxon>Paenibacillaceae</taxon>
        <taxon>Cohnella</taxon>
    </lineage>
</organism>
<dbReference type="InterPro" id="IPR013096">
    <property type="entry name" value="Cupin_2"/>
</dbReference>
<proteinExistence type="predicted"/>
<dbReference type="AlphaFoldDB" id="A0A9X4KI56"/>
<name>A0A9X4KI56_9BACL</name>
<dbReference type="InterPro" id="IPR014710">
    <property type="entry name" value="RmlC-like_jellyroll"/>
</dbReference>
<evidence type="ECO:0000259" key="1">
    <source>
        <dbReference type="Pfam" id="PF07883"/>
    </source>
</evidence>
<evidence type="ECO:0000313" key="2">
    <source>
        <dbReference type="EMBL" id="MDG0792674.1"/>
    </source>
</evidence>
<dbReference type="Pfam" id="PF07883">
    <property type="entry name" value="Cupin_2"/>
    <property type="match status" value="1"/>
</dbReference>
<sequence length="115" mass="12752">MDAEKISLGALKAYNPESFTKRVVFKTEGSVTFVLHFLPGQRLPVHKHPGSTVYLLVLEGKGELVLDQRRLAVEAEDAVTCGGEANFSFENNGSDPVRLYVTLTKLPDERYAENL</sequence>
<gene>
    <name evidence="2" type="ORF">OMP38_18680</name>
</gene>
<protein>
    <submittedName>
        <fullName evidence="2">Cupin domain-containing protein</fullName>
    </submittedName>
</protein>
<dbReference type="InterPro" id="IPR011051">
    <property type="entry name" value="RmlC_Cupin_sf"/>
</dbReference>
<evidence type="ECO:0000313" key="3">
    <source>
        <dbReference type="Proteomes" id="UP001153387"/>
    </source>
</evidence>
<dbReference type="RefSeq" id="WP_277566449.1">
    <property type="nucleotide sequence ID" value="NZ_JAPDHZ010000003.1"/>
</dbReference>
<dbReference type="Proteomes" id="UP001153387">
    <property type="component" value="Unassembled WGS sequence"/>
</dbReference>
<dbReference type="Gene3D" id="2.60.120.10">
    <property type="entry name" value="Jelly Rolls"/>
    <property type="match status" value="1"/>
</dbReference>
<feature type="domain" description="Cupin type-2" evidence="1">
    <location>
        <begin position="34"/>
        <end position="101"/>
    </location>
</feature>
<dbReference type="SUPFAM" id="SSF51182">
    <property type="entry name" value="RmlC-like cupins"/>
    <property type="match status" value="1"/>
</dbReference>